<dbReference type="PROSITE" id="PS50006">
    <property type="entry name" value="FHA_DOMAIN"/>
    <property type="match status" value="1"/>
</dbReference>
<reference evidence="3" key="1">
    <citation type="submission" date="2020-05" db="EMBL/GenBank/DDBJ databases">
        <authorList>
            <person name="Chiriac C."/>
            <person name="Salcher M."/>
            <person name="Ghai R."/>
            <person name="Kavagutti S V."/>
        </authorList>
    </citation>
    <scope>NUCLEOTIDE SEQUENCE</scope>
</reference>
<dbReference type="Pfam" id="PF00498">
    <property type="entry name" value="FHA"/>
    <property type="match status" value="1"/>
</dbReference>
<dbReference type="InterPro" id="IPR008984">
    <property type="entry name" value="SMAD_FHA_dom_sf"/>
</dbReference>
<evidence type="ECO:0000313" key="3">
    <source>
        <dbReference type="EMBL" id="CAB4719248.1"/>
    </source>
</evidence>
<dbReference type="Gene3D" id="2.60.200.20">
    <property type="match status" value="1"/>
</dbReference>
<evidence type="ECO:0000256" key="1">
    <source>
        <dbReference type="SAM" id="MobiDB-lite"/>
    </source>
</evidence>
<dbReference type="EMBL" id="CAEZXR010000237">
    <property type="protein sequence ID" value="CAB4719248.1"/>
    <property type="molecule type" value="Genomic_DNA"/>
</dbReference>
<feature type="domain" description="FHA" evidence="2">
    <location>
        <begin position="288"/>
        <end position="348"/>
    </location>
</feature>
<evidence type="ECO:0000259" key="2">
    <source>
        <dbReference type="PROSITE" id="PS50006"/>
    </source>
</evidence>
<dbReference type="InterPro" id="IPR000253">
    <property type="entry name" value="FHA_dom"/>
</dbReference>
<feature type="region of interest" description="Disordered" evidence="1">
    <location>
        <begin position="151"/>
        <end position="252"/>
    </location>
</feature>
<dbReference type="SUPFAM" id="SSF49879">
    <property type="entry name" value="SMAD/FHA domain"/>
    <property type="match status" value="1"/>
</dbReference>
<name>A0A6J6RCP9_9ZZZZ</name>
<gene>
    <name evidence="3" type="ORF">UFOPK2579_01869</name>
</gene>
<accession>A0A6J6RCP9</accession>
<protein>
    <submittedName>
        <fullName evidence="3">Unannotated protein</fullName>
    </submittedName>
</protein>
<proteinExistence type="predicted"/>
<sequence>MSDALHRPRSYRPGEWYAVLAPSFVVAVAPSASSRVAGLWELVDGGASADDVLDALVSAGLRQVAGFVLVSESDGLTRAIVRGDVTCSLTTAAETVELEGAAATTWVERSLPGVEAVSVRVVAAADPHESEAVDLVIGEGLVRVARLDDPPRAAQPTATQPPPHLPPPPAGPPPTSPPPTSPPPTSPPPTGPPPTSPPPSSPPPSSPPAAPAPVEPSPMDDASDTARTAAPSPGHDHDGLTRSGSWDAAAFAGPPGIPGQAFAPDVVATPVAVLHFSHGESVEVDRLVLVGRAPEARRFTASEQPRLVTVTSPHHEISSTHLEIRPGSGADHGTAVVTDLGSTNGTVLVQPGLPSEALQPGIPVQLIPGALLDLGDGVSIQVMNP</sequence>
<organism evidence="3">
    <name type="scientific">freshwater metagenome</name>
    <dbReference type="NCBI Taxonomy" id="449393"/>
    <lineage>
        <taxon>unclassified sequences</taxon>
        <taxon>metagenomes</taxon>
        <taxon>ecological metagenomes</taxon>
    </lineage>
</organism>
<dbReference type="AlphaFoldDB" id="A0A6J6RCP9"/>
<feature type="compositionally biased region" description="Pro residues" evidence="1">
    <location>
        <begin position="159"/>
        <end position="216"/>
    </location>
</feature>